<dbReference type="InterPro" id="IPR001173">
    <property type="entry name" value="Glyco_trans_2-like"/>
</dbReference>
<organism evidence="9 10">
    <name type="scientific">Aureobasidium pullulans</name>
    <name type="common">Black yeast</name>
    <name type="synonym">Pullularia pullulans</name>
    <dbReference type="NCBI Taxonomy" id="5580"/>
    <lineage>
        <taxon>Eukaryota</taxon>
        <taxon>Fungi</taxon>
        <taxon>Dikarya</taxon>
        <taxon>Ascomycota</taxon>
        <taxon>Pezizomycotina</taxon>
        <taxon>Dothideomycetes</taxon>
        <taxon>Dothideomycetidae</taxon>
        <taxon>Dothideales</taxon>
        <taxon>Saccotheciaceae</taxon>
        <taxon>Aureobasidium</taxon>
    </lineage>
</organism>
<comment type="subcellular location">
    <subcellularLocation>
        <location evidence="1">Membrane</location>
        <topology evidence="1">Multi-pass membrane protein</topology>
    </subcellularLocation>
</comment>
<keyword evidence="6 7" id="KW-0472">Membrane</keyword>
<reference evidence="9 10" key="1">
    <citation type="submission" date="2018-10" db="EMBL/GenBank/DDBJ databases">
        <title>Fifty Aureobasidium pullulans genomes reveal a recombining polyextremotolerant generalist.</title>
        <authorList>
            <person name="Gostincar C."/>
            <person name="Turk M."/>
            <person name="Zajc J."/>
            <person name="Gunde-Cimerman N."/>
        </authorList>
    </citation>
    <scope>NUCLEOTIDE SEQUENCE [LARGE SCALE GENOMIC DNA]</scope>
    <source>
        <strain evidence="9 10">EXF-3380</strain>
    </source>
</reference>
<dbReference type="Pfam" id="PF13632">
    <property type="entry name" value="Glyco_trans_2_3"/>
    <property type="match status" value="1"/>
</dbReference>
<evidence type="ECO:0000256" key="4">
    <source>
        <dbReference type="ARBA" id="ARBA00022692"/>
    </source>
</evidence>
<keyword evidence="5 7" id="KW-1133">Transmembrane helix</keyword>
<feature type="transmembrane region" description="Helical" evidence="7">
    <location>
        <begin position="61"/>
        <end position="81"/>
    </location>
</feature>
<dbReference type="GO" id="GO:0006508">
    <property type="term" value="P:proteolysis"/>
    <property type="evidence" value="ECO:0007669"/>
    <property type="project" value="InterPro"/>
</dbReference>
<evidence type="ECO:0000259" key="8">
    <source>
        <dbReference type="Pfam" id="PF13632"/>
    </source>
</evidence>
<dbReference type="PANTHER" id="PTHR43867:SF2">
    <property type="entry name" value="CELLULOSE SYNTHASE CATALYTIC SUBUNIT A [UDP-FORMING]"/>
    <property type="match status" value="1"/>
</dbReference>
<evidence type="ECO:0000256" key="2">
    <source>
        <dbReference type="ARBA" id="ARBA00022676"/>
    </source>
</evidence>
<name>A0A4V6TLN0_AURPU</name>
<evidence type="ECO:0000256" key="5">
    <source>
        <dbReference type="ARBA" id="ARBA00022989"/>
    </source>
</evidence>
<dbReference type="InterPro" id="IPR050321">
    <property type="entry name" value="Glycosyltr_2/OpgH_subfam"/>
</dbReference>
<dbReference type="CDD" id="cd06423">
    <property type="entry name" value="CESA_like"/>
    <property type="match status" value="1"/>
</dbReference>
<dbReference type="PANTHER" id="PTHR43867">
    <property type="entry name" value="CELLULOSE SYNTHASE CATALYTIC SUBUNIT A [UDP-FORMING]"/>
    <property type="match status" value="1"/>
</dbReference>
<evidence type="ECO:0000256" key="7">
    <source>
        <dbReference type="SAM" id="Phobius"/>
    </source>
</evidence>
<feature type="transmembrane region" description="Helical" evidence="7">
    <location>
        <begin position="88"/>
        <end position="110"/>
    </location>
</feature>
<feature type="domain" description="Glycosyltransferase 2-like" evidence="8">
    <location>
        <begin position="231"/>
        <end position="427"/>
    </location>
</feature>
<evidence type="ECO:0000256" key="1">
    <source>
        <dbReference type="ARBA" id="ARBA00004141"/>
    </source>
</evidence>
<dbReference type="SUPFAM" id="SSF53448">
    <property type="entry name" value="Nucleotide-diphospho-sugar transferases"/>
    <property type="match status" value="1"/>
</dbReference>
<evidence type="ECO:0000313" key="9">
    <source>
        <dbReference type="EMBL" id="TIA63907.1"/>
    </source>
</evidence>
<dbReference type="GO" id="GO:0016757">
    <property type="term" value="F:glycosyltransferase activity"/>
    <property type="evidence" value="ECO:0007669"/>
    <property type="project" value="UniProtKB-KW"/>
</dbReference>
<dbReference type="Proteomes" id="UP000304947">
    <property type="component" value="Unassembled WGS sequence"/>
</dbReference>
<dbReference type="InterPro" id="IPR029044">
    <property type="entry name" value="Nucleotide-diphossugar_trans"/>
</dbReference>
<dbReference type="Gene3D" id="3.90.550.10">
    <property type="entry name" value="Spore Coat Polysaccharide Biosynthesis Protein SpsA, Chain A"/>
    <property type="match status" value="1"/>
</dbReference>
<evidence type="ECO:0000256" key="6">
    <source>
        <dbReference type="ARBA" id="ARBA00023136"/>
    </source>
</evidence>
<dbReference type="PROSITE" id="PS00141">
    <property type="entry name" value="ASP_PROTEASE"/>
    <property type="match status" value="1"/>
</dbReference>
<keyword evidence="4 7" id="KW-0812">Transmembrane</keyword>
<dbReference type="EMBL" id="QZBU01000613">
    <property type="protein sequence ID" value="TIA63907.1"/>
    <property type="molecule type" value="Genomic_DNA"/>
</dbReference>
<dbReference type="GO" id="GO:0004190">
    <property type="term" value="F:aspartic-type endopeptidase activity"/>
    <property type="evidence" value="ECO:0007669"/>
    <property type="project" value="InterPro"/>
</dbReference>
<comment type="caution">
    <text evidence="9">The sequence shown here is derived from an EMBL/GenBank/DDBJ whole genome shotgun (WGS) entry which is preliminary data.</text>
</comment>
<keyword evidence="3 9" id="KW-0808">Transferase</keyword>
<feature type="transmembrane region" description="Helical" evidence="7">
    <location>
        <begin position="476"/>
        <end position="492"/>
    </location>
</feature>
<protein>
    <submittedName>
        <fullName evidence="9">Glycosyltransferase family 2 protein</fullName>
    </submittedName>
</protein>
<evidence type="ECO:0000256" key="3">
    <source>
        <dbReference type="ARBA" id="ARBA00022679"/>
    </source>
</evidence>
<dbReference type="InterPro" id="IPR001969">
    <property type="entry name" value="Aspartic_peptidase_AS"/>
</dbReference>
<proteinExistence type="predicted"/>
<evidence type="ECO:0000313" key="10">
    <source>
        <dbReference type="Proteomes" id="UP000304947"/>
    </source>
</evidence>
<dbReference type="GO" id="GO:0016020">
    <property type="term" value="C:membrane"/>
    <property type="evidence" value="ECO:0007669"/>
    <property type="project" value="UniProtKB-SubCell"/>
</dbReference>
<sequence>MIFAAIFPFFLHQFRTSSTINNTTNMAEEFKGGKAAKSGFRELMNKLDTAVKYSSNWVFEWTPFILTICYWVASICFYVSCDEGTIKGFYYFFMVINFYIAACTVIEAFLGISPLRDARAAAIRVNTCGEFPTPDDLLPILDIVIVAYLPNEQDIVKDQVNYALEEIVYPREKLRINLLYNTPKPIEPLETELIEMEKQHGGLLRVTKVVGSKSKADNLNFFFTLDTGAEIIAVFDCDHFPHPYNARWAAERFIADPTVDIVQGRCIVYNSKETFFTRMIALEFDKIYAVSHPGRSRLFSFGLFCGSNGYWKAELLRGHQMHGHMLCEDIDSALRAYGEGKRAVHDMNVKSYEMAPTFWMAFWKQRMRWTQGWTQASIRHAHMIWDNPPNGTRCLSERYGLLSLIIVRELSYYLVTQHTCLLFSFLITGWPKNSGELARLIFFRYALSEWFLFLTVGSLIVTLWITEIVRSEFTSFYDMILFSAIYVPYLILQGTMGKSLLESKLSTTDLLVLASMKNAAKCDK</sequence>
<keyword evidence="2" id="KW-0328">Glycosyltransferase</keyword>
<gene>
    <name evidence="9" type="ORF">D6C83_02696</name>
</gene>
<feature type="transmembrane region" description="Helical" evidence="7">
    <location>
        <begin position="442"/>
        <end position="464"/>
    </location>
</feature>
<dbReference type="AlphaFoldDB" id="A0A4V6TLN0"/>
<accession>A0A4V6TLN0</accession>